<dbReference type="SUPFAM" id="SSF47413">
    <property type="entry name" value="lambda repressor-like DNA-binding domains"/>
    <property type="match status" value="1"/>
</dbReference>
<dbReference type="GO" id="GO:0003700">
    <property type="term" value="F:DNA-binding transcription factor activity"/>
    <property type="evidence" value="ECO:0007669"/>
    <property type="project" value="TreeGrafter"/>
</dbReference>
<gene>
    <name evidence="5" type="ORF">ATO10_04262</name>
</gene>
<dbReference type="Gene3D" id="1.10.260.40">
    <property type="entry name" value="lambda repressor-like DNA-binding domains"/>
    <property type="match status" value="1"/>
</dbReference>
<evidence type="ECO:0000259" key="4">
    <source>
        <dbReference type="PROSITE" id="PS50932"/>
    </source>
</evidence>
<evidence type="ECO:0000313" key="5">
    <source>
        <dbReference type="EMBL" id="KCV82792.1"/>
    </source>
</evidence>
<keyword evidence="1" id="KW-0805">Transcription regulation</keyword>
<evidence type="ECO:0000256" key="1">
    <source>
        <dbReference type="ARBA" id="ARBA00023015"/>
    </source>
</evidence>
<dbReference type="Gene3D" id="3.40.50.2300">
    <property type="match status" value="2"/>
</dbReference>
<evidence type="ECO:0000256" key="3">
    <source>
        <dbReference type="ARBA" id="ARBA00023163"/>
    </source>
</evidence>
<keyword evidence="3" id="KW-0804">Transcription</keyword>
<dbReference type="PROSITE" id="PS50932">
    <property type="entry name" value="HTH_LACI_2"/>
    <property type="match status" value="1"/>
</dbReference>
<dbReference type="OrthoDB" id="8433438at2"/>
<organism evidence="5 6">
    <name type="scientific">Actibacterium atlanticum</name>
    <dbReference type="NCBI Taxonomy" id="1461693"/>
    <lineage>
        <taxon>Bacteria</taxon>
        <taxon>Pseudomonadati</taxon>
        <taxon>Pseudomonadota</taxon>
        <taxon>Alphaproteobacteria</taxon>
        <taxon>Rhodobacterales</taxon>
        <taxon>Roseobacteraceae</taxon>
        <taxon>Actibacterium</taxon>
    </lineage>
</organism>
<dbReference type="CDD" id="cd01392">
    <property type="entry name" value="HTH_LacI"/>
    <property type="match status" value="1"/>
</dbReference>
<dbReference type="Pfam" id="PF00356">
    <property type="entry name" value="LacI"/>
    <property type="match status" value="1"/>
</dbReference>
<evidence type="ECO:0000313" key="6">
    <source>
        <dbReference type="Proteomes" id="UP000024836"/>
    </source>
</evidence>
<dbReference type="PANTHER" id="PTHR30146:SF109">
    <property type="entry name" value="HTH-TYPE TRANSCRIPTIONAL REGULATOR GALS"/>
    <property type="match status" value="1"/>
</dbReference>
<dbReference type="InterPro" id="IPR000843">
    <property type="entry name" value="HTH_LacI"/>
</dbReference>
<dbReference type="InterPro" id="IPR028082">
    <property type="entry name" value="Peripla_BP_I"/>
</dbReference>
<evidence type="ECO:0000256" key="2">
    <source>
        <dbReference type="ARBA" id="ARBA00023125"/>
    </source>
</evidence>
<dbReference type="Proteomes" id="UP000024836">
    <property type="component" value="Unassembled WGS sequence"/>
</dbReference>
<reference evidence="5 6" key="1">
    <citation type="submission" date="2013-04" db="EMBL/GenBank/DDBJ databases">
        <title>Shimia sp. 22II-S11-Z10 Genome Sequencing.</title>
        <authorList>
            <person name="Lai Q."/>
            <person name="Li G."/>
            <person name="Shao Z."/>
        </authorList>
    </citation>
    <scope>NUCLEOTIDE SEQUENCE [LARGE SCALE GENOMIC DNA]</scope>
    <source>
        <strain evidence="6">22II-S11-Z10</strain>
    </source>
</reference>
<dbReference type="RefSeq" id="WP_051597940.1">
    <property type="nucleotide sequence ID" value="NZ_AQQY01000002.1"/>
</dbReference>
<keyword evidence="6" id="KW-1185">Reference proteome</keyword>
<accession>A0A058ZNP1</accession>
<dbReference type="Pfam" id="PF00532">
    <property type="entry name" value="Peripla_BP_1"/>
    <property type="match status" value="1"/>
</dbReference>
<dbReference type="EMBL" id="AQQY01000002">
    <property type="protein sequence ID" value="KCV82792.1"/>
    <property type="molecule type" value="Genomic_DNA"/>
</dbReference>
<dbReference type="eggNOG" id="COG1609">
    <property type="taxonomic scope" value="Bacteria"/>
</dbReference>
<dbReference type="PANTHER" id="PTHR30146">
    <property type="entry name" value="LACI-RELATED TRANSCRIPTIONAL REPRESSOR"/>
    <property type="match status" value="1"/>
</dbReference>
<protein>
    <submittedName>
        <fullName evidence="5">LacI family transcriptional regulator</fullName>
    </submittedName>
</protein>
<sequence>MEDRTDKASSDKATYQVTADDVAKLAGVSRWTVNRAFKKEASISAKTREKVMQAADTLGYLPDLLAASLASDRSNLVCLMVDDFANPHKLVMLERLTRILRKHGWDSLLVNTANDTETSAALMSASQRRVDAAVVIGIQFNDSNLATAQGARRVRKLIVFARSSENPDTISVCCDDVAAMDTITDYVIERGYRKPLFLAGPQTSSAHLGRKETFLRRWSNEFGQTPDFLVADRYDARLAYDLIHGTFVDRSVQDLPDIIVCENDALAMGAVDALRYGLGLRVPEDIAVTGFDDIPQVDSPNYKITTYRQPLTAMAEGLVEILRGTADNSALNHFRGQLVVRESA</sequence>
<proteinExistence type="predicted"/>
<dbReference type="SUPFAM" id="SSF53822">
    <property type="entry name" value="Periplasmic binding protein-like I"/>
    <property type="match status" value="1"/>
</dbReference>
<feature type="domain" description="HTH lacI-type" evidence="4">
    <location>
        <begin position="17"/>
        <end position="71"/>
    </location>
</feature>
<dbReference type="CDD" id="cd06278">
    <property type="entry name" value="PBP1_LacI-like"/>
    <property type="match status" value="1"/>
</dbReference>
<keyword evidence="2" id="KW-0238">DNA-binding</keyword>
<dbReference type="InterPro" id="IPR010982">
    <property type="entry name" value="Lambda_DNA-bd_dom_sf"/>
</dbReference>
<comment type="caution">
    <text evidence="5">The sequence shown here is derived from an EMBL/GenBank/DDBJ whole genome shotgun (WGS) entry which is preliminary data.</text>
</comment>
<name>A0A058ZNP1_9RHOB</name>
<dbReference type="InterPro" id="IPR001761">
    <property type="entry name" value="Peripla_BP/Lac1_sug-bd_dom"/>
</dbReference>
<dbReference type="SMART" id="SM00354">
    <property type="entry name" value="HTH_LACI"/>
    <property type="match status" value="1"/>
</dbReference>
<dbReference type="PATRIC" id="fig|1461693.3.peg.871"/>
<dbReference type="AlphaFoldDB" id="A0A058ZNP1"/>
<dbReference type="GO" id="GO:0000976">
    <property type="term" value="F:transcription cis-regulatory region binding"/>
    <property type="evidence" value="ECO:0007669"/>
    <property type="project" value="TreeGrafter"/>
</dbReference>
<dbReference type="STRING" id="1461693.ATO10_04262"/>